<comment type="caution">
    <text evidence="1">The sequence shown here is derived from an EMBL/GenBank/DDBJ whole genome shotgun (WGS) entry which is preliminary data.</text>
</comment>
<gene>
    <name evidence="1" type="ORF">QB898_12600</name>
</gene>
<dbReference type="EMBL" id="JARVII010000041">
    <property type="protein sequence ID" value="MDG9700533.1"/>
    <property type="molecule type" value="Genomic_DNA"/>
</dbReference>
<reference evidence="1 2" key="1">
    <citation type="submission" date="2023-04" db="EMBL/GenBank/DDBJ databases">
        <title>Ottowia paracancer sp. nov., isolated from human stomach.</title>
        <authorList>
            <person name="Song Y."/>
        </authorList>
    </citation>
    <scope>NUCLEOTIDE SEQUENCE [LARGE SCALE GENOMIC DNA]</scope>
    <source>
        <strain evidence="1 2">10c7w1</strain>
    </source>
</reference>
<evidence type="ECO:0000313" key="2">
    <source>
        <dbReference type="Proteomes" id="UP001237156"/>
    </source>
</evidence>
<sequence>MVRFLSSEGFMKKMKCRRRFLQCGMPASVSGACFAQRAGLKFFKCRRLRSHEKARRGPGWYSLTTCAPCKESCVITQEKMTFLSAGYTLRLSMSHDYDDNPSPNDGHIHQLADITRKMPICMEAISINYFGCR</sequence>
<dbReference type="Proteomes" id="UP001237156">
    <property type="component" value="Unassembled WGS sequence"/>
</dbReference>
<name>A0AAW6RPV6_9BURK</name>
<organism evidence="1 2">
    <name type="scientific">Ottowia cancrivicina</name>
    <dbReference type="NCBI Taxonomy" id="3040346"/>
    <lineage>
        <taxon>Bacteria</taxon>
        <taxon>Pseudomonadati</taxon>
        <taxon>Pseudomonadota</taxon>
        <taxon>Betaproteobacteria</taxon>
        <taxon>Burkholderiales</taxon>
        <taxon>Comamonadaceae</taxon>
        <taxon>Ottowia</taxon>
    </lineage>
</organism>
<keyword evidence="2" id="KW-1185">Reference proteome</keyword>
<dbReference type="PROSITE" id="PS51257">
    <property type="entry name" value="PROKAR_LIPOPROTEIN"/>
    <property type="match status" value="1"/>
</dbReference>
<dbReference type="AlphaFoldDB" id="A0AAW6RPV6"/>
<proteinExistence type="predicted"/>
<evidence type="ECO:0000313" key="1">
    <source>
        <dbReference type="EMBL" id="MDG9700533.1"/>
    </source>
</evidence>
<accession>A0AAW6RPV6</accession>
<protein>
    <submittedName>
        <fullName evidence="1">Uncharacterized protein</fullName>
    </submittedName>
</protein>